<dbReference type="InterPro" id="IPR036108">
    <property type="entry name" value="4pyrrol_syn_uPrphyn_synt_sf"/>
</dbReference>
<proteinExistence type="inferred from homology"/>
<evidence type="ECO:0000256" key="7">
    <source>
        <dbReference type="ARBA" id="ARBA00040167"/>
    </source>
</evidence>
<dbReference type="Proteomes" id="UP001596620">
    <property type="component" value="Unassembled WGS sequence"/>
</dbReference>
<dbReference type="InterPro" id="IPR039793">
    <property type="entry name" value="UROS/Hem4"/>
</dbReference>
<evidence type="ECO:0000256" key="8">
    <source>
        <dbReference type="ARBA" id="ARBA00048617"/>
    </source>
</evidence>
<dbReference type="PANTHER" id="PTHR38042">
    <property type="entry name" value="UROPORPHYRINOGEN-III SYNTHASE, CHLOROPLASTIC"/>
    <property type="match status" value="1"/>
</dbReference>
<evidence type="ECO:0000256" key="4">
    <source>
        <dbReference type="ARBA" id="ARBA00023239"/>
    </source>
</evidence>
<dbReference type="SUPFAM" id="SSF69618">
    <property type="entry name" value="HemD-like"/>
    <property type="match status" value="1"/>
</dbReference>
<dbReference type="RefSeq" id="WP_382360629.1">
    <property type="nucleotide sequence ID" value="NZ_JBHTGR010000057.1"/>
</dbReference>
<comment type="similarity">
    <text evidence="2 9">Belongs to the uroporphyrinogen-III synthase family.</text>
</comment>
<name>A0ABW2UXZ0_9BACI</name>
<comment type="caution">
    <text evidence="11">The sequence shown here is derived from an EMBL/GenBank/DDBJ whole genome shotgun (WGS) entry which is preliminary data.</text>
</comment>
<comment type="function">
    <text evidence="6 9">Catalyzes cyclization of the linear tetrapyrrole, hydroxymethylbilane, to the macrocyclic uroporphyrinogen III.</text>
</comment>
<evidence type="ECO:0000256" key="5">
    <source>
        <dbReference type="ARBA" id="ARBA00023244"/>
    </source>
</evidence>
<keyword evidence="12" id="KW-1185">Reference proteome</keyword>
<evidence type="ECO:0000313" key="11">
    <source>
        <dbReference type="EMBL" id="MFC7747956.1"/>
    </source>
</evidence>
<dbReference type="CDD" id="cd06578">
    <property type="entry name" value="HemD"/>
    <property type="match status" value="1"/>
</dbReference>
<dbReference type="InterPro" id="IPR003754">
    <property type="entry name" value="4pyrrol_synth_uPrphyn_synth"/>
</dbReference>
<dbReference type="EMBL" id="JBHTGR010000057">
    <property type="protein sequence ID" value="MFC7747956.1"/>
    <property type="molecule type" value="Genomic_DNA"/>
</dbReference>
<evidence type="ECO:0000256" key="9">
    <source>
        <dbReference type="RuleBase" id="RU366031"/>
    </source>
</evidence>
<comment type="pathway">
    <text evidence="1 9">Porphyrin-containing compound metabolism; protoporphyrin-IX biosynthesis; coproporphyrinogen-III from 5-aminolevulinate: step 3/4.</text>
</comment>
<organism evidence="11 12">
    <name type="scientific">Lentibacillus kimchii</name>
    <dbReference type="NCBI Taxonomy" id="1542911"/>
    <lineage>
        <taxon>Bacteria</taxon>
        <taxon>Bacillati</taxon>
        <taxon>Bacillota</taxon>
        <taxon>Bacilli</taxon>
        <taxon>Bacillales</taxon>
        <taxon>Bacillaceae</taxon>
        <taxon>Lentibacillus</taxon>
    </lineage>
</organism>
<dbReference type="GO" id="GO:0004852">
    <property type="term" value="F:uroporphyrinogen-III synthase activity"/>
    <property type="evidence" value="ECO:0007669"/>
    <property type="project" value="UniProtKB-EC"/>
</dbReference>
<protein>
    <recommendedName>
        <fullName evidence="7 9">Uroporphyrinogen-III synthase</fullName>
        <ecNumber evidence="3 9">4.2.1.75</ecNumber>
    </recommendedName>
</protein>
<feature type="domain" description="Tetrapyrrole biosynthesis uroporphyrinogen III synthase" evidence="10">
    <location>
        <begin position="21"/>
        <end position="246"/>
    </location>
</feature>
<dbReference type="Gene3D" id="3.40.50.10090">
    <property type="match status" value="2"/>
</dbReference>
<evidence type="ECO:0000256" key="2">
    <source>
        <dbReference type="ARBA" id="ARBA00008133"/>
    </source>
</evidence>
<keyword evidence="5 9" id="KW-0627">Porphyrin biosynthesis</keyword>
<evidence type="ECO:0000256" key="1">
    <source>
        <dbReference type="ARBA" id="ARBA00004772"/>
    </source>
</evidence>
<gene>
    <name evidence="11" type="ORF">ACFQU8_12240</name>
</gene>
<evidence type="ECO:0000256" key="6">
    <source>
        <dbReference type="ARBA" id="ARBA00037589"/>
    </source>
</evidence>
<dbReference type="Pfam" id="PF02602">
    <property type="entry name" value="HEM4"/>
    <property type="match status" value="1"/>
</dbReference>
<sequence length="256" mass="29046">MVSGLQGKQILITREEKQASVFADQISQYGGVPVQVPLLKITCQHHTSNKELLRSPGTYKWLFFTSANGVSCFFNFLSEEQAVQDFTAGSKFAAVGRKTARVLESYGYQADFIPTTYNAETMTREFFSEHTQLEEPVLLIQGNLSRRILPVWFNEQGIRYNTMEVYRTDVHHEMKDQLNATITQQRFDAITFTSPSSVNAFMEMKNVPLADATPICCIGTTTEQRAASFGFRNLLVPEEFTIGGMVRRLETYFTKN</sequence>
<evidence type="ECO:0000313" key="12">
    <source>
        <dbReference type="Proteomes" id="UP001596620"/>
    </source>
</evidence>
<evidence type="ECO:0000256" key="3">
    <source>
        <dbReference type="ARBA" id="ARBA00013109"/>
    </source>
</evidence>
<accession>A0ABW2UXZ0</accession>
<dbReference type="EC" id="4.2.1.75" evidence="3 9"/>
<dbReference type="PANTHER" id="PTHR38042:SF1">
    <property type="entry name" value="UROPORPHYRINOGEN-III SYNTHASE, CHLOROPLASTIC"/>
    <property type="match status" value="1"/>
</dbReference>
<keyword evidence="4 9" id="KW-0456">Lyase</keyword>
<evidence type="ECO:0000259" key="10">
    <source>
        <dbReference type="Pfam" id="PF02602"/>
    </source>
</evidence>
<reference evidence="12" key="1">
    <citation type="journal article" date="2019" name="Int. J. Syst. Evol. Microbiol.">
        <title>The Global Catalogue of Microorganisms (GCM) 10K type strain sequencing project: providing services to taxonomists for standard genome sequencing and annotation.</title>
        <authorList>
            <consortium name="The Broad Institute Genomics Platform"/>
            <consortium name="The Broad Institute Genome Sequencing Center for Infectious Disease"/>
            <person name="Wu L."/>
            <person name="Ma J."/>
        </authorList>
    </citation>
    <scope>NUCLEOTIDE SEQUENCE [LARGE SCALE GENOMIC DNA]</scope>
    <source>
        <strain evidence="12">JCM 30234</strain>
    </source>
</reference>
<comment type="catalytic activity">
    <reaction evidence="8 9">
        <text>hydroxymethylbilane = uroporphyrinogen III + H2O</text>
        <dbReference type="Rhea" id="RHEA:18965"/>
        <dbReference type="ChEBI" id="CHEBI:15377"/>
        <dbReference type="ChEBI" id="CHEBI:57308"/>
        <dbReference type="ChEBI" id="CHEBI:57845"/>
        <dbReference type="EC" id="4.2.1.75"/>
    </reaction>
</comment>